<dbReference type="HOGENOM" id="CLU_063390_0_0_5"/>
<dbReference type="CDD" id="cd01536">
    <property type="entry name" value="PBP1_ABC_sugar_binding-like"/>
    <property type="match status" value="1"/>
</dbReference>
<name>Q6W1M0_SINFN</name>
<dbReference type="InterPro" id="IPR025997">
    <property type="entry name" value="SBP_2_dom"/>
</dbReference>
<gene>
    <name evidence="7" type="ordered locus">NGR_b04230</name>
    <name evidence="6" type="ORF">RNGR00576</name>
</gene>
<protein>
    <recommendedName>
        <fullName evidence="5">Periplasmic binding protein domain-containing protein</fullName>
    </recommendedName>
</protein>
<comment type="subcellular location">
    <subcellularLocation>
        <location evidence="1">Cell envelope</location>
    </subcellularLocation>
</comment>
<reference evidence="7 8" key="3">
    <citation type="journal article" date="2009" name="Appl. Environ. Microbiol.">
        <title>Rhizobium sp. strain NGR234 possesses a remarkable number of secretion systems.</title>
        <authorList>
            <person name="Schmeisser C."/>
            <person name="Liesegang H."/>
            <person name="Krysciak D."/>
            <person name="Bakkou N."/>
            <person name="Le Quere A."/>
            <person name="Wollherr A."/>
            <person name="Heinemeyer I."/>
            <person name="Morgenstern B."/>
            <person name="Pommerening-Roeser A."/>
            <person name="Flores M."/>
            <person name="Palacios R."/>
            <person name="Brenner S."/>
            <person name="Gottschalk G."/>
            <person name="Schmitz R.A."/>
            <person name="Broughton W.J."/>
            <person name="Perret X."/>
            <person name="Strittmatter A.W."/>
            <person name="Streit W.R."/>
        </authorList>
    </citation>
    <scope>NUCLEOTIDE SEQUENCE [LARGE SCALE GENOMIC DNA]</scope>
    <source>
        <strain evidence="8">NBRC 101917 / NGR234</strain>
        <strain evidence="7">NGR234</strain>
        <plasmid evidence="7">pNGR234b</plasmid>
    </source>
</reference>
<feature type="signal peptide" evidence="4">
    <location>
        <begin position="1"/>
        <end position="23"/>
    </location>
</feature>
<dbReference type="InterPro" id="IPR028082">
    <property type="entry name" value="Peripla_BP_I"/>
</dbReference>
<evidence type="ECO:0000313" key="8">
    <source>
        <dbReference type="Proteomes" id="UP000001054"/>
    </source>
</evidence>
<reference evidence="6" key="1">
    <citation type="submission" date="2003-06" db="EMBL/GenBank/DDBJ databases">
        <title>Comparative DNA analysis of two large contigs of the Rhizobium sp. NGR234 megaplasmid 2.</title>
        <authorList>
            <person name="Broughton W.J."/>
            <person name="Perret X."/>
            <person name="Staehelin C."/>
            <person name="Schmitz R.A."/>
            <person name="Raasch C."/>
            <person name="Liesegang H."/>
            <person name="Gottschalk G."/>
            <person name="Streit W.R."/>
        </authorList>
    </citation>
    <scope>NUCLEOTIDE SEQUENCE</scope>
    <source>
        <strain evidence="6">NGR234</strain>
        <plasmid evidence="6">megaplasmid 2</plasmid>
    </source>
</reference>
<evidence type="ECO:0000256" key="3">
    <source>
        <dbReference type="ARBA" id="ARBA00022729"/>
    </source>
</evidence>
<dbReference type="KEGG" id="rhi:NGR_b04230"/>
<dbReference type="OrthoDB" id="4827464at2"/>
<sequence length="350" mass="37130">MKLRNYFAALLVSMAILPGSVRAQEVRIDVGDGITVPLKTEGPLKIAFFSEGANNSAMQASIDGATRAATELGWQIDVFDGKFDAVTQLNQLQNALTRGYDAWVLKAVEGNTMCEIATKDAPAKGIVVVISVLSICGRGANEGEALWSPGTLAYVGGAETPKAFFQVLDRMGRENPGPQKLGVITGPELNPITKNHEAALRMFEAKYPDVEVVAVARTDYSTPSALEKAAPMVQANPDITLYYTAFSNLAKGLVPVLEQAGLIDKAKIYDNGATAWAAGAIMEGAVKLSSANRLGSNAYNAVMAIDRARKGENLPRAIGDLGEPLVDGTPPTDPYLIDSANVASYQPEVE</sequence>
<feature type="chain" id="PRO_5015098542" description="Periplasmic binding protein domain-containing protein" evidence="4">
    <location>
        <begin position="24"/>
        <end position="350"/>
    </location>
</feature>
<dbReference type="PANTHER" id="PTHR46847:SF1">
    <property type="entry name" value="D-ALLOSE-BINDING PERIPLASMIC PROTEIN-RELATED"/>
    <property type="match status" value="1"/>
</dbReference>
<organism evidence="6">
    <name type="scientific">Sinorhizobium fredii (strain NBRC 101917 / NGR234)</name>
    <dbReference type="NCBI Taxonomy" id="394"/>
    <lineage>
        <taxon>Bacteria</taxon>
        <taxon>Pseudomonadati</taxon>
        <taxon>Pseudomonadota</taxon>
        <taxon>Alphaproteobacteria</taxon>
        <taxon>Hyphomicrobiales</taxon>
        <taxon>Rhizobiaceae</taxon>
        <taxon>Sinorhizobium/Ensifer group</taxon>
        <taxon>Sinorhizobium</taxon>
    </lineage>
</organism>
<proteinExistence type="inferred from homology"/>
<geneLocation type="plasmid" evidence="6">
    <name>megaplasmid 2</name>
</geneLocation>
<dbReference type="SUPFAM" id="SSF53822">
    <property type="entry name" value="Periplasmic binding protein-like I"/>
    <property type="match status" value="1"/>
</dbReference>
<comment type="similarity">
    <text evidence="2">Belongs to the bacterial solute-binding protein 2 family.</text>
</comment>
<evidence type="ECO:0000313" key="6">
    <source>
        <dbReference type="EMBL" id="AAQ87348.1"/>
    </source>
</evidence>
<evidence type="ECO:0000313" key="7">
    <source>
        <dbReference type="EMBL" id="ACP21886.1"/>
    </source>
</evidence>
<dbReference type="Pfam" id="PF13407">
    <property type="entry name" value="Peripla_BP_4"/>
    <property type="match status" value="1"/>
</dbReference>
<geneLocation type="plasmid" evidence="7">
    <name>pNGR234b</name>
</geneLocation>
<feature type="domain" description="Periplasmic binding protein" evidence="5">
    <location>
        <begin position="46"/>
        <end position="312"/>
    </location>
</feature>
<geneLocation type="plasmid" evidence="8">
    <name>sym pNGR234b</name>
</geneLocation>
<reference evidence="8" key="2">
    <citation type="journal article" date="2004" name="J. Bacteriol.">
        <title>An evolutionary hot spot: the pNGR234b replicon of Rhizobium sp. strain NGR234.</title>
        <authorList>
            <person name="Streit W.R."/>
            <person name="Schmitz R.A."/>
            <person name="Perret X."/>
            <person name="Staehelin C."/>
            <person name="Deakin W.J."/>
            <person name="Raasch C."/>
            <person name="Liesegang H."/>
            <person name="Broughton W.J."/>
        </authorList>
    </citation>
    <scope>NUCLEOTIDE SEQUENCE [LARGE SCALE GENOMIC DNA]</scope>
    <source>
        <strain evidence="8">NBRC 101917 / NGR234</strain>
    </source>
</reference>
<evidence type="ECO:0000256" key="1">
    <source>
        <dbReference type="ARBA" id="ARBA00004196"/>
    </source>
</evidence>
<dbReference type="GO" id="GO:0030246">
    <property type="term" value="F:carbohydrate binding"/>
    <property type="evidence" value="ECO:0007669"/>
    <property type="project" value="UniProtKB-ARBA"/>
</dbReference>
<dbReference type="Gene3D" id="3.40.50.2300">
    <property type="match status" value="2"/>
</dbReference>
<dbReference type="EMBL" id="CP000874">
    <property type="protein sequence ID" value="ACP21886.1"/>
    <property type="molecule type" value="Genomic_DNA"/>
</dbReference>
<keyword evidence="3 4" id="KW-0732">Signal</keyword>
<dbReference type="Proteomes" id="UP000001054">
    <property type="component" value="Plasmid pNGR234b"/>
</dbReference>
<evidence type="ECO:0000256" key="4">
    <source>
        <dbReference type="SAM" id="SignalP"/>
    </source>
</evidence>
<dbReference type="AlphaFoldDB" id="Q6W1M0"/>
<evidence type="ECO:0000256" key="2">
    <source>
        <dbReference type="ARBA" id="ARBA00007639"/>
    </source>
</evidence>
<dbReference type="PATRIC" id="fig|394.7.peg.870"/>
<dbReference type="GO" id="GO:0030313">
    <property type="term" value="C:cell envelope"/>
    <property type="evidence" value="ECO:0007669"/>
    <property type="project" value="UniProtKB-SubCell"/>
</dbReference>
<accession>Q6W1M0</accession>
<keyword evidence="6" id="KW-0614">Plasmid</keyword>
<dbReference type="EMBL" id="AY316747">
    <property type="protein sequence ID" value="AAQ87348.1"/>
    <property type="molecule type" value="Genomic_DNA"/>
</dbReference>
<evidence type="ECO:0000259" key="5">
    <source>
        <dbReference type="Pfam" id="PF13407"/>
    </source>
</evidence>
<keyword evidence="8" id="KW-1185">Reference proteome</keyword>
<dbReference type="PANTHER" id="PTHR46847">
    <property type="entry name" value="D-ALLOSE-BINDING PERIPLASMIC PROTEIN-RELATED"/>
    <property type="match status" value="1"/>
</dbReference>